<dbReference type="InterPro" id="IPR036390">
    <property type="entry name" value="WH_DNA-bd_sf"/>
</dbReference>
<evidence type="ECO:0000256" key="1">
    <source>
        <dbReference type="ARBA" id="ARBA00009437"/>
    </source>
</evidence>
<sequence length="308" mass="33788">MTASPDHSRLLARLKLRHLRLMDALAQTQSLRRSADMLAISQPAATKMLQDLEEVLGVQLFTRTAQSIRINPLGEFVARYAHRILQETLRFGEDLQELDHGGAGTLTVGAIMAAHTWIIPAGIDQLKKRRPLLTVKLIESSSDRLLEDLRKNEYDMVIGRFSQDIHQVEFDFAPLTEEALCIFVRKGHPAQNATTLASLVELPWLLQPQPTPTRTLLGKAFADAGLRLPTNVVETASIYATLNLVRHADMVAVLPRPVVEAQGDAVSILPIRLGLTLSPFGVITRKGTPAAPATTELRDILIALAASA</sequence>
<name>A0A261VUF5_9BORD</name>
<keyword evidence="2" id="KW-0805">Transcription regulation</keyword>
<feature type="domain" description="HTH lysR-type" evidence="5">
    <location>
        <begin position="14"/>
        <end position="71"/>
    </location>
</feature>
<dbReference type="Pfam" id="PF03466">
    <property type="entry name" value="LysR_substrate"/>
    <property type="match status" value="1"/>
</dbReference>
<evidence type="ECO:0000256" key="4">
    <source>
        <dbReference type="ARBA" id="ARBA00023163"/>
    </source>
</evidence>
<dbReference type="Proteomes" id="UP000216429">
    <property type="component" value="Unassembled WGS sequence"/>
</dbReference>
<proteinExistence type="inferred from homology"/>
<evidence type="ECO:0000313" key="7">
    <source>
        <dbReference type="Proteomes" id="UP000216429"/>
    </source>
</evidence>
<dbReference type="PROSITE" id="PS50931">
    <property type="entry name" value="HTH_LYSR"/>
    <property type="match status" value="1"/>
</dbReference>
<dbReference type="Gene3D" id="3.40.190.290">
    <property type="match status" value="1"/>
</dbReference>
<accession>A0A261VUF5</accession>
<dbReference type="AlphaFoldDB" id="A0A261VUF5"/>
<dbReference type="SUPFAM" id="SSF46785">
    <property type="entry name" value="Winged helix' DNA-binding domain"/>
    <property type="match status" value="1"/>
</dbReference>
<dbReference type="GO" id="GO:0003677">
    <property type="term" value="F:DNA binding"/>
    <property type="evidence" value="ECO:0007669"/>
    <property type="project" value="UniProtKB-KW"/>
</dbReference>
<evidence type="ECO:0000313" key="6">
    <source>
        <dbReference type="EMBL" id="OZI77725.1"/>
    </source>
</evidence>
<gene>
    <name evidence="6" type="ORF">CAL22_04125</name>
</gene>
<dbReference type="OrthoDB" id="5914299at2"/>
<dbReference type="PANTHER" id="PTHR30419">
    <property type="entry name" value="HTH-TYPE TRANSCRIPTIONAL REGULATOR YBHD"/>
    <property type="match status" value="1"/>
</dbReference>
<dbReference type="InterPro" id="IPR000847">
    <property type="entry name" value="LysR_HTH_N"/>
</dbReference>
<comment type="similarity">
    <text evidence="1">Belongs to the LysR transcriptional regulatory family.</text>
</comment>
<dbReference type="GO" id="GO:0003700">
    <property type="term" value="F:DNA-binding transcription factor activity"/>
    <property type="evidence" value="ECO:0007669"/>
    <property type="project" value="InterPro"/>
</dbReference>
<comment type="caution">
    <text evidence="6">The sequence shown here is derived from an EMBL/GenBank/DDBJ whole genome shotgun (WGS) entry which is preliminary data.</text>
</comment>
<dbReference type="GO" id="GO:0005829">
    <property type="term" value="C:cytosol"/>
    <property type="evidence" value="ECO:0007669"/>
    <property type="project" value="TreeGrafter"/>
</dbReference>
<dbReference type="PANTHER" id="PTHR30419:SF8">
    <property type="entry name" value="NITROGEN ASSIMILATION TRANSCRIPTIONAL ACTIVATOR-RELATED"/>
    <property type="match status" value="1"/>
</dbReference>
<dbReference type="RefSeq" id="WP_094810614.1">
    <property type="nucleotide sequence ID" value="NZ_NEVU01000001.1"/>
</dbReference>
<dbReference type="Pfam" id="PF00126">
    <property type="entry name" value="HTH_1"/>
    <property type="match status" value="1"/>
</dbReference>
<keyword evidence="3" id="KW-0238">DNA-binding</keyword>
<dbReference type="EMBL" id="NEVU01000001">
    <property type="protein sequence ID" value="OZI77725.1"/>
    <property type="molecule type" value="Genomic_DNA"/>
</dbReference>
<evidence type="ECO:0000256" key="2">
    <source>
        <dbReference type="ARBA" id="ARBA00023015"/>
    </source>
</evidence>
<dbReference type="InterPro" id="IPR036388">
    <property type="entry name" value="WH-like_DNA-bd_sf"/>
</dbReference>
<keyword evidence="7" id="KW-1185">Reference proteome</keyword>
<evidence type="ECO:0000259" key="5">
    <source>
        <dbReference type="PROSITE" id="PS50931"/>
    </source>
</evidence>
<dbReference type="PRINTS" id="PR00039">
    <property type="entry name" value="HTHLYSR"/>
</dbReference>
<dbReference type="SUPFAM" id="SSF53850">
    <property type="entry name" value="Periplasmic binding protein-like II"/>
    <property type="match status" value="1"/>
</dbReference>
<dbReference type="InterPro" id="IPR005119">
    <property type="entry name" value="LysR_subst-bd"/>
</dbReference>
<dbReference type="InterPro" id="IPR050950">
    <property type="entry name" value="HTH-type_LysR_regulators"/>
</dbReference>
<dbReference type="Gene3D" id="1.10.10.10">
    <property type="entry name" value="Winged helix-like DNA-binding domain superfamily/Winged helix DNA-binding domain"/>
    <property type="match status" value="1"/>
</dbReference>
<keyword evidence="4" id="KW-0804">Transcription</keyword>
<protein>
    <recommendedName>
        <fullName evidence="5">HTH lysR-type domain-containing protein</fullName>
    </recommendedName>
</protein>
<reference evidence="7" key="1">
    <citation type="submission" date="2017-05" db="EMBL/GenBank/DDBJ databases">
        <title>Complete and WGS of Bordetella genogroups.</title>
        <authorList>
            <person name="Spilker T."/>
            <person name="Lipuma J."/>
        </authorList>
    </citation>
    <scope>NUCLEOTIDE SEQUENCE [LARGE SCALE GENOMIC DNA]</scope>
    <source>
        <strain evidence="7">AU6712</strain>
    </source>
</reference>
<organism evidence="6 7">
    <name type="scientific">Bordetella genomosp. 12</name>
    <dbReference type="NCBI Taxonomy" id="463035"/>
    <lineage>
        <taxon>Bacteria</taxon>
        <taxon>Pseudomonadati</taxon>
        <taxon>Pseudomonadota</taxon>
        <taxon>Betaproteobacteria</taxon>
        <taxon>Burkholderiales</taxon>
        <taxon>Alcaligenaceae</taxon>
        <taxon>Bordetella</taxon>
    </lineage>
</organism>
<evidence type="ECO:0000256" key="3">
    <source>
        <dbReference type="ARBA" id="ARBA00023125"/>
    </source>
</evidence>